<dbReference type="Gene3D" id="3.40.50.1820">
    <property type="entry name" value="alpha/beta hydrolase"/>
    <property type="match status" value="1"/>
</dbReference>
<dbReference type="PANTHER" id="PTHR48098">
    <property type="entry name" value="ENTEROCHELIN ESTERASE-RELATED"/>
    <property type="match status" value="1"/>
</dbReference>
<sequence precursor="true">MRLLNRCFLRTGLFALIALCSSSLSTLADDHRSRIIKTETIQPRIESVTWYSQQLEQEKRFSVVLPKGYSPPEPIHGETTRKNWPVLYLLHGRGRHERSLIDDAEARSSLLQAEFVIILPDGDDGWYIDSPIRKRDRYESYLTELIDLADRHYELSPEPKDRALCGWSMGGYGAMHYMVEHPDDFSAIVTLIGLLDFPREGLPPEQSYVVPLQRFGEDRQDWLKWNSLFKADRLKQKSILLLTADEAFDRTMNENFSQKLQELQIPHQYKVLKGGHSFSVVRSGLTHMIQFGNDHFSSSPTKDTNVPSE</sequence>
<dbReference type="InterPro" id="IPR029058">
    <property type="entry name" value="AB_hydrolase_fold"/>
</dbReference>
<feature type="signal peptide" evidence="1">
    <location>
        <begin position="1"/>
        <end position="28"/>
    </location>
</feature>
<dbReference type="KEGG" id="plon:Pla110_06490"/>
<reference evidence="2 3" key="1">
    <citation type="submission" date="2019-02" db="EMBL/GenBank/DDBJ databases">
        <title>Deep-cultivation of Planctomycetes and their phenomic and genomic characterization uncovers novel biology.</title>
        <authorList>
            <person name="Wiegand S."/>
            <person name="Jogler M."/>
            <person name="Boedeker C."/>
            <person name="Pinto D."/>
            <person name="Vollmers J."/>
            <person name="Rivas-Marin E."/>
            <person name="Kohn T."/>
            <person name="Peeters S.H."/>
            <person name="Heuer A."/>
            <person name="Rast P."/>
            <person name="Oberbeckmann S."/>
            <person name="Bunk B."/>
            <person name="Jeske O."/>
            <person name="Meyerdierks A."/>
            <person name="Storesund J.E."/>
            <person name="Kallscheuer N."/>
            <person name="Luecker S."/>
            <person name="Lage O.M."/>
            <person name="Pohl T."/>
            <person name="Merkel B.J."/>
            <person name="Hornburger P."/>
            <person name="Mueller R.-W."/>
            <person name="Bruemmer F."/>
            <person name="Labrenz M."/>
            <person name="Spormann A.M."/>
            <person name="Op den Camp H."/>
            <person name="Overmann J."/>
            <person name="Amann R."/>
            <person name="Jetten M.S.M."/>
            <person name="Mascher T."/>
            <person name="Medema M.H."/>
            <person name="Devos D.P."/>
            <person name="Kaster A.-K."/>
            <person name="Ovreas L."/>
            <person name="Rohde M."/>
            <person name="Galperin M.Y."/>
            <person name="Jogler C."/>
        </authorList>
    </citation>
    <scope>NUCLEOTIDE SEQUENCE [LARGE SCALE GENOMIC DNA]</scope>
    <source>
        <strain evidence="2 3">Pla110</strain>
    </source>
</reference>
<proteinExistence type="predicted"/>
<name>A0A518CIA0_9PLAN</name>
<feature type="chain" id="PRO_5021884967" evidence="1">
    <location>
        <begin position="29"/>
        <end position="309"/>
    </location>
</feature>
<protein>
    <submittedName>
        <fullName evidence="2">Carbohydrate acetyl esterase/feruloyl esterase</fullName>
    </submittedName>
</protein>
<evidence type="ECO:0000313" key="2">
    <source>
        <dbReference type="EMBL" id="QDU78945.1"/>
    </source>
</evidence>
<dbReference type="InterPro" id="IPR000801">
    <property type="entry name" value="Esterase-like"/>
</dbReference>
<dbReference type="SUPFAM" id="SSF53474">
    <property type="entry name" value="alpha/beta-Hydrolases"/>
    <property type="match status" value="1"/>
</dbReference>
<dbReference type="Proteomes" id="UP000317178">
    <property type="component" value="Chromosome"/>
</dbReference>
<dbReference type="PANTHER" id="PTHR48098:SF1">
    <property type="entry name" value="DIACYLGLYCEROL ACYLTRANSFERASE_MYCOLYLTRANSFERASE AG85A"/>
    <property type="match status" value="1"/>
</dbReference>
<dbReference type="GO" id="GO:0016747">
    <property type="term" value="F:acyltransferase activity, transferring groups other than amino-acyl groups"/>
    <property type="evidence" value="ECO:0007669"/>
    <property type="project" value="TreeGrafter"/>
</dbReference>
<evidence type="ECO:0000256" key="1">
    <source>
        <dbReference type="SAM" id="SignalP"/>
    </source>
</evidence>
<dbReference type="Pfam" id="PF00756">
    <property type="entry name" value="Esterase"/>
    <property type="match status" value="1"/>
</dbReference>
<accession>A0A518CIA0</accession>
<gene>
    <name evidence="2" type="primary">axe1-6A</name>
    <name evidence="2" type="ORF">Pla110_06490</name>
</gene>
<evidence type="ECO:0000313" key="3">
    <source>
        <dbReference type="Proteomes" id="UP000317178"/>
    </source>
</evidence>
<dbReference type="InterPro" id="IPR050583">
    <property type="entry name" value="Mycobacterial_A85_antigen"/>
</dbReference>
<dbReference type="AlphaFoldDB" id="A0A518CIA0"/>
<dbReference type="EMBL" id="CP036281">
    <property type="protein sequence ID" value="QDU78945.1"/>
    <property type="molecule type" value="Genomic_DNA"/>
</dbReference>
<organism evidence="2 3">
    <name type="scientific">Polystyrenella longa</name>
    <dbReference type="NCBI Taxonomy" id="2528007"/>
    <lineage>
        <taxon>Bacteria</taxon>
        <taxon>Pseudomonadati</taxon>
        <taxon>Planctomycetota</taxon>
        <taxon>Planctomycetia</taxon>
        <taxon>Planctomycetales</taxon>
        <taxon>Planctomycetaceae</taxon>
        <taxon>Polystyrenella</taxon>
    </lineage>
</organism>
<keyword evidence="1" id="KW-0732">Signal</keyword>
<keyword evidence="3" id="KW-1185">Reference proteome</keyword>